<sequence length="72" mass="8050">MPLSQYNKLLVLCYTCLLCLAWLGLAWLGMAWHQSALYQCYTKHSNTTVMKAAGLGENGGIRGTEKYVSQYS</sequence>
<name>A0A5B7IUG7_PORTR</name>
<dbReference type="Proteomes" id="UP000324222">
    <property type="component" value="Unassembled WGS sequence"/>
</dbReference>
<keyword evidence="2" id="KW-1185">Reference proteome</keyword>
<proteinExistence type="predicted"/>
<comment type="caution">
    <text evidence="1">The sequence shown here is derived from an EMBL/GenBank/DDBJ whole genome shotgun (WGS) entry which is preliminary data.</text>
</comment>
<accession>A0A5B7IUG7</accession>
<reference evidence="1 2" key="1">
    <citation type="submission" date="2019-05" db="EMBL/GenBank/DDBJ databases">
        <title>Another draft genome of Portunus trituberculatus and its Hox gene families provides insights of decapod evolution.</title>
        <authorList>
            <person name="Jeong J.-H."/>
            <person name="Song I."/>
            <person name="Kim S."/>
            <person name="Choi T."/>
            <person name="Kim D."/>
            <person name="Ryu S."/>
            <person name="Kim W."/>
        </authorList>
    </citation>
    <scope>NUCLEOTIDE SEQUENCE [LARGE SCALE GENOMIC DNA]</scope>
    <source>
        <tissue evidence="1">Muscle</tissue>
    </source>
</reference>
<protein>
    <submittedName>
        <fullName evidence="1">Uncharacterized protein</fullName>
    </submittedName>
</protein>
<dbReference type="EMBL" id="VSRR010077338">
    <property type="protein sequence ID" value="MPC88290.1"/>
    <property type="molecule type" value="Genomic_DNA"/>
</dbReference>
<organism evidence="1 2">
    <name type="scientific">Portunus trituberculatus</name>
    <name type="common">Swimming crab</name>
    <name type="synonym">Neptunus trituberculatus</name>
    <dbReference type="NCBI Taxonomy" id="210409"/>
    <lineage>
        <taxon>Eukaryota</taxon>
        <taxon>Metazoa</taxon>
        <taxon>Ecdysozoa</taxon>
        <taxon>Arthropoda</taxon>
        <taxon>Crustacea</taxon>
        <taxon>Multicrustacea</taxon>
        <taxon>Malacostraca</taxon>
        <taxon>Eumalacostraca</taxon>
        <taxon>Eucarida</taxon>
        <taxon>Decapoda</taxon>
        <taxon>Pleocyemata</taxon>
        <taxon>Brachyura</taxon>
        <taxon>Eubrachyura</taxon>
        <taxon>Portunoidea</taxon>
        <taxon>Portunidae</taxon>
        <taxon>Portuninae</taxon>
        <taxon>Portunus</taxon>
    </lineage>
</organism>
<evidence type="ECO:0000313" key="1">
    <source>
        <dbReference type="EMBL" id="MPC88290.1"/>
    </source>
</evidence>
<evidence type="ECO:0000313" key="2">
    <source>
        <dbReference type="Proteomes" id="UP000324222"/>
    </source>
</evidence>
<dbReference type="AlphaFoldDB" id="A0A5B7IUG7"/>
<gene>
    <name evidence="1" type="ORF">E2C01_083190</name>
</gene>